<dbReference type="Proteomes" id="UP000826300">
    <property type="component" value="Chromosome"/>
</dbReference>
<dbReference type="EMBL" id="CP069370">
    <property type="protein sequence ID" value="QYZ68852.1"/>
    <property type="molecule type" value="Genomic_DNA"/>
</dbReference>
<keyword evidence="4" id="KW-1003">Cell membrane</keyword>
<comment type="subcellular location">
    <subcellularLocation>
        <location evidence="1">Cell membrane</location>
        <topology evidence="1">Multi-pass membrane protein</topology>
    </subcellularLocation>
</comment>
<name>A0A8G0ZRU6_9RHOB</name>
<dbReference type="GO" id="GO:0055085">
    <property type="term" value="P:transmembrane transport"/>
    <property type="evidence" value="ECO:0007669"/>
    <property type="project" value="InterPro"/>
</dbReference>
<dbReference type="KEGG" id="nsm:JO391_13930"/>
<keyword evidence="3" id="KW-0813">Transport</keyword>
<dbReference type="PANTHER" id="PTHR36838">
    <property type="entry name" value="AUXIN EFFLUX CARRIER FAMILY PROTEIN"/>
    <property type="match status" value="1"/>
</dbReference>
<dbReference type="Pfam" id="PF03547">
    <property type="entry name" value="Mem_trans"/>
    <property type="match status" value="2"/>
</dbReference>
<feature type="transmembrane region" description="Helical" evidence="8">
    <location>
        <begin position="67"/>
        <end position="88"/>
    </location>
</feature>
<dbReference type="InterPro" id="IPR038770">
    <property type="entry name" value="Na+/solute_symporter_sf"/>
</dbReference>
<evidence type="ECO:0000256" key="1">
    <source>
        <dbReference type="ARBA" id="ARBA00004651"/>
    </source>
</evidence>
<feature type="transmembrane region" description="Helical" evidence="8">
    <location>
        <begin position="231"/>
        <end position="253"/>
    </location>
</feature>
<feature type="transmembrane region" description="Helical" evidence="8">
    <location>
        <begin position="291"/>
        <end position="310"/>
    </location>
</feature>
<evidence type="ECO:0000256" key="3">
    <source>
        <dbReference type="ARBA" id="ARBA00022448"/>
    </source>
</evidence>
<feature type="transmembrane region" description="Helical" evidence="8">
    <location>
        <begin position="169"/>
        <end position="189"/>
    </location>
</feature>
<sequence>MSALLDVILPVFLIIGFGWAAARGGLITEAGIDGVMRFSQNFALPCLLFRNMAGLDLRTAFDPGLMISFYGGAFAGFAAGFFGARLLFNRPMTDSIAIGFACLFSNSLLLGLAITERAYGPEALAGNYAIIALHSPFLYGTGITMMELARSRGLGLGPSAMMRQTLRAIFTQPLVVGISLGFLLNLSGLPLPGIAAAALDMMGRAAIPAALFGLGGVLFRYRPEGDTRTILWICFCSLVLHPAVTFGLGRFVFNLPVPGLRSATVTAAMPPGVNAYLFAHMYGVAKRVTASAVLVATALALFTAAVWLHLLP</sequence>
<dbReference type="RefSeq" id="WP_220661072.1">
    <property type="nucleotide sequence ID" value="NZ_CP069370.1"/>
</dbReference>
<evidence type="ECO:0000256" key="8">
    <source>
        <dbReference type="SAM" id="Phobius"/>
    </source>
</evidence>
<evidence type="ECO:0000256" key="7">
    <source>
        <dbReference type="ARBA" id="ARBA00023136"/>
    </source>
</evidence>
<evidence type="ECO:0000256" key="5">
    <source>
        <dbReference type="ARBA" id="ARBA00022692"/>
    </source>
</evidence>
<comment type="similarity">
    <text evidence="2">Belongs to the auxin efflux carrier (TC 2.A.69) family.</text>
</comment>
<dbReference type="Gene3D" id="1.20.1530.20">
    <property type="match status" value="1"/>
</dbReference>
<keyword evidence="6 8" id="KW-1133">Transmembrane helix</keyword>
<gene>
    <name evidence="9" type="ORF">JO391_13930</name>
</gene>
<evidence type="ECO:0000313" key="9">
    <source>
        <dbReference type="EMBL" id="QYZ68852.1"/>
    </source>
</evidence>
<keyword evidence="7 8" id="KW-0472">Membrane</keyword>
<proteinExistence type="inferred from homology"/>
<keyword evidence="5 8" id="KW-0812">Transmembrane</keyword>
<protein>
    <submittedName>
        <fullName evidence="9">AEC family transporter</fullName>
    </submittedName>
</protein>
<dbReference type="AlphaFoldDB" id="A0A8G0ZRU6"/>
<evidence type="ECO:0000256" key="6">
    <source>
        <dbReference type="ARBA" id="ARBA00022989"/>
    </source>
</evidence>
<dbReference type="PANTHER" id="PTHR36838:SF3">
    <property type="entry name" value="TRANSPORTER AUXIN EFFLUX CARRIER EC FAMILY"/>
    <property type="match status" value="1"/>
</dbReference>
<keyword evidence="10" id="KW-1185">Reference proteome</keyword>
<evidence type="ECO:0000313" key="10">
    <source>
        <dbReference type="Proteomes" id="UP000826300"/>
    </source>
</evidence>
<feature type="transmembrane region" description="Helical" evidence="8">
    <location>
        <begin position="126"/>
        <end position="148"/>
    </location>
</feature>
<feature type="transmembrane region" description="Helical" evidence="8">
    <location>
        <begin position="201"/>
        <end position="219"/>
    </location>
</feature>
<feature type="transmembrane region" description="Helical" evidence="8">
    <location>
        <begin position="259"/>
        <end position="279"/>
    </location>
</feature>
<reference evidence="9" key="1">
    <citation type="submission" date="2021-02" db="EMBL/GenBank/DDBJ databases">
        <title>Rhodobacter shimadae sp. nov., an aerobic anoxygenic phototrophic bacterium isolated from a hot spring.</title>
        <authorList>
            <person name="Muramatsu S."/>
            <person name="Haruta S."/>
            <person name="Hirose S."/>
            <person name="Hanada S."/>
        </authorList>
    </citation>
    <scope>NUCLEOTIDE SEQUENCE</scope>
    <source>
        <strain evidence="9">N10</strain>
    </source>
</reference>
<organism evidence="9 10">
    <name type="scientific">Neotabrizicola shimadae</name>
    <dbReference type="NCBI Taxonomy" id="2807096"/>
    <lineage>
        <taxon>Bacteria</taxon>
        <taxon>Pseudomonadati</taxon>
        <taxon>Pseudomonadota</taxon>
        <taxon>Alphaproteobacteria</taxon>
        <taxon>Rhodobacterales</taxon>
        <taxon>Paracoccaceae</taxon>
        <taxon>Neotabrizicola</taxon>
    </lineage>
</organism>
<dbReference type="InterPro" id="IPR004776">
    <property type="entry name" value="Mem_transp_PIN-like"/>
</dbReference>
<feature type="transmembrane region" description="Helical" evidence="8">
    <location>
        <begin position="95"/>
        <end position="114"/>
    </location>
</feature>
<evidence type="ECO:0000256" key="4">
    <source>
        <dbReference type="ARBA" id="ARBA00022475"/>
    </source>
</evidence>
<evidence type="ECO:0000256" key="2">
    <source>
        <dbReference type="ARBA" id="ARBA00010145"/>
    </source>
</evidence>
<dbReference type="GO" id="GO:0005886">
    <property type="term" value="C:plasma membrane"/>
    <property type="evidence" value="ECO:0007669"/>
    <property type="project" value="UniProtKB-SubCell"/>
</dbReference>
<accession>A0A8G0ZRU6</accession>